<dbReference type="PANTHER" id="PTHR22904">
    <property type="entry name" value="TPR REPEAT CONTAINING PROTEIN"/>
    <property type="match status" value="1"/>
</dbReference>
<sequence>SLMAEELKATGNALFASKKYDAAAKKYSEAIAVDPQSAVLYANRAACYNALARPRDGLSDAKMATELDPTYSKGWYRRGACEEALEYYAESIESYQTAISKAPVGTHKAQCQAAIKSVQEKIMNPKTLSIDIMKALARAHDIPLPSSKNRDVVFRALATHPRFGTEPNLRLLLIPQSQTEPLKHYELPRGPDIKQQIAKILGCRLVDSIVLHSEDQVAYARGKPFGVGIGRIHTSWEAWMDDLAVAKRPLNERACRILHRPKTFGPILVMKTTFIRRGDSMVGVSEDILSFDRVEEKELLSDDFRKLREEWVRYKGTGDAPLVLEMW</sequence>
<dbReference type="PROSITE" id="PS50005">
    <property type="entry name" value="TPR"/>
    <property type="match status" value="1"/>
</dbReference>
<dbReference type="InterPro" id="IPR019734">
    <property type="entry name" value="TPR_rpt"/>
</dbReference>
<keyword evidence="2 3" id="KW-0802">TPR repeat</keyword>
<dbReference type="InterPro" id="IPR011990">
    <property type="entry name" value="TPR-like_helical_dom_sf"/>
</dbReference>
<dbReference type="PANTHER" id="PTHR22904:SF523">
    <property type="entry name" value="STRESS-INDUCED-PHOSPHOPROTEIN 1"/>
    <property type="match status" value="1"/>
</dbReference>
<evidence type="ECO:0000313" key="5">
    <source>
        <dbReference type="Proteomes" id="UP001219525"/>
    </source>
</evidence>
<evidence type="ECO:0000256" key="2">
    <source>
        <dbReference type="ARBA" id="ARBA00022803"/>
    </source>
</evidence>
<dbReference type="SUPFAM" id="SSF48452">
    <property type="entry name" value="TPR-like"/>
    <property type="match status" value="1"/>
</dbReference>
<feature type="repeat" description="TPR" evidence="3">
    <location>
        <begin position="4"/>
        <end position="37"/>
    </location>
</feature>
<gene>
    <name evidence="4" type="ORF">GGX14DRAFT_428711</name>
</gene>
<dbReference type="Pfam" id="PF13414">
    <property type="entry name" value="TPR_11"/>
    <property type="match status" value="1"/>
</dbReference>
<organism evidence="4 5">
    <name type="scientific">Mycena pura</name>
    <dbReference type="NCBI Taxonomy" id="153505"/>
    <lineage>
        <taxon>Eukaryota</taxon>
        <taxon>Fungi</taxon>
        <taxon>Dikarya</taxon>
        <taxon>Basidiomycota</taxon>
        <taxon>Agaricomycotina</taxon>
        <taxon>Agaricomycetes</taxon>
        <taxon>Agaricomycetidae</taxon>
        <taxon>Agaricales</taxon>
        <taxon>Marasmiineae</taxon>
        <taxon>Mycenaceae</taxon>
        <taxon>Mycena</taxon>
    </lineage>
</organism>
<evidence type="ECO:0000256" key="3">
    <source>
        <dbReference type="PROSITE-ProRule" id="PRU00339"/>
    </source>
</evidence>
<comment type="caution">
    <text evidence="4">The sequence shown here is derived from an EMBL/GenBank/DDBJ whole genome shotgun (WGS) entry which is preliminary data.</text>
</comment>
<dbReference type="EMBL" id="JARJCW010000007">
    <property type="protein sequence ID" value="KAJ7222419.1"/>
    <property type="molecule type" value="Genomic_DNA"/>
</dbReference>
<dbReference type="Proteomes" id="UP001219525">
    <property type="component" value="Unassembled WGS sequence"/>
</dbReference>
<keyword evidence="1" id="KW-0677">Repeat</keyword>
<keyword evidence="5" id="KW-1185">Reference proteome</keyword>
<feature type="non-terminal residue" evidence="4">
    <location>
        <position position="1"/>
    </location>
</feature>
<evidence type="ECO:0000313" key="4">
    <source>
        <dbReference type="EMBL" id="KAJ7222419.1"/>
    </source>
</evidence>
<accession>A0AAD6YKW9</accession>
<dbReference type="AlphaFoldDB" id="A0AAD6YKW9"/>
<dbReference type="SMART" id="SM00028">
    <property type="entry name" value="TPR"/>
    <property type="match status" value="3"/>
</dbReference>
<evidence type="ECO:0000256" key="1">
    <source>
        <dbReference type="ARBA" id="ARBA00022737"/>
    </source>
</evidence>
<dbReference type="GO" id="GO:0051879">
    <property type="term" value="F:Hsp90 protein binding"/>
    <property type="evidence" value="ECO:0007669"/>
    <property type="project" value="TreeGrafter"/>
</dbReference>
<protein>
    <submittedName>
        <fullName evidence="4">Uncharacterized protein</fullName>
    </submittedName>
</protein>
<reference evidence="4" key="1">
    <citation type="submission" date="2023-03" db="EMBL/GenBank/DDBJ databases">
        <title>Massive genome expansion in bonnet fungi (Mycena s.s.) driven by repeated elements and novel gene families across ecological guilds.</title>
        <authorList>
            <consortium name="Lawrence Berkeley National Laboratory"/>
            <person name="Harder C.B."/>
            <person name="Miyauchi S."/>
            <person name="Viragh M."/>
            <person name="Kuo A."/>
            <person name="Thoen E."/>
            <person name="Andreopoulos B."/>
            <person name="Lu D."/>
            <person name="Skrede I."/>
            <person name="Drula E."/>
            <person name="Henrissat B."/>
            <person name="Morin E."/>
            <person name="Kohler A."/>
            <person name="Barry K."/>
            <person name="LaButti K."/>
            <person name="Morin E."/>
            <person name="Salamov A."/>
            <person name="Lipzen A."/>
            <person name="Mereny Z."/>
            <person name="Hegedus B."/>
            <person name="Baldrian P."/>
            <person name="Stursova M."/>
            <person name="Weitz H."/>
            <person name="Taylor A."/>
            <person name="Grigoriev I.V."/>
            <person name="Nagy L.G."/>
            <person name="Martin F."/>
            <person name="Kauserud H."/>
        </authorList>
    </citation>
    <scope>NUCLEOTIDE SEQUENCE</scope>
    <source>
        <strain evidence="4">9144</strain>
    </source>
</reference>
<name>A0AAD6YKW9_9AGAR</name>
<proteinExistence type="predicted"/>
<dbReference type="Gene3D" id="1.25.40.10">
    <property type="entry name" value="Tetratricopeptide repeat domain"/>
    <property type="match status" value="1"/>
</dbReference>